<dbReference type="STRING" id="10141.ENSCPOP00000031366"/>
<protein>
    <submittedName>
        <fullName evidence="2">Exophilin 5</fullName>
    </submittedName>
</protein>
<feature type="region of interest" description="Disordered" evidence="1">
    <location>
        <begin position="1072"/>
        <end position="1149"/>
    </location>
</feature>
<feature type="compositionally biased region" description="Low complexity" evidence="1">
    <location>
        <begin position="822"/>
        <end position="841"/>
    </location>
</feature>
<feature type="region of interest" description="Disordered" evidence="1">
    <location>
        <begin position="633"/>
        <end position="801"/>
    </location>
</feature>
<evidence type="ECO:0000313" key="3">
    <source>
        <dbReference type="Proteomes" id="UP000005447"/>
    </source>
</evidence>
<dbReference type="PANTHER" id="PTHR21469:SF4">
    <property type="entry name" value="EXOPHILIN-5"/>
    <property type="match status" value="1"/>
</dbReference>
<feature type="compositionally biased region" description="Basic and acidic residues" evidence="1">
    <location>
        <begin position="1317"/>
        <end position="1326"/>
    </location>
</feature>
<dbReference type="GO" id="GO:0050714">
    <property type="term" value="P:positive regulation of protein secretion"/>
    <property type="evidence" value="ECO:0007669"/>
    <property type="project" value="Ensembl"/>
</dbReference>
<reference evidence="3" key="1">
    <citation type="journal article" date="2011" name="Nature">
        <title>A high-resolution map of human evolutionary constraint using 29 mammals.</title>
        <authorList>
            <person name="Lindblad-Toh K."/>
            <person name="Garber M."/>
            <person name="Zuk O."/>
            <person name="Lin M.F."/>
            <person name="Parker B.J."/>
            <person name="Washietl S."/>
            <person name="Kheradpour P."/>
            <person name="Ernst J."/>
            <person name="Jordan G."/>
            <person name="Mauceli E."/>
            <person name="Ward L.D."/>
            <person name="Lowe C.B."/>
            <person name="Holloway A.K."/>
            <person name="Clamp M."/>
            <person name="Gnerre S."/>
            <person name="Alfoldi J."/>
            <person name="Beal K."/>
            <person name="Chang J."/>
            <person name="Clawson H."/>
            <person name="Cuff J."/>
            <person name="Di Palma F."/>
            <person name="Fitzgerald S."/>
            <person name="Flicek P."/>
            <person name="Guttman M."/>
            <person name="Hubisz M.J."/>
            <person name="Jaffe D.B."/>
            <person name="Jungreis I."/>
            <person name="Kent W.J."/>
            <person name="Kostka D."/>
            <person name="Lara M."/>
            <person name="Martins A.L."/>
            <person name="Massingham T."/>
            <person name="Moltke I."/>
            <person name="Raney B.J."/>
            <person name="Rasmussen M.D."/>
            <person name="Robinson J."/>
            <person name="Stark A."/>
            <person name="Vilella A.J."/>
            <person name="Wen J."/>
            <person name="Xie X."/>
            <person name="Zody M.C."/>
            <person name="Baldwin J."/>
            <person name="Bloom T."/>
            <person name="Chin C.W."/>
            <person name="Heiman D."/>
            <person name="Nicol R."/>
            <person name="Nusbaum C."/>
            <person name="Young S."/>
            <person name="Wilkinson J."/>
            <person name="Worley K.C."/>
            <person name="Kovar C.L."/>
            <person name="Muzny D.M."/>
            <person name="Gibbs R.A."/>
            <person name="Cree A."/>
            <person name="Dihn H.H."/>
            <person name="Fowler G."/>
            <person name="Jhangiani S."/>
            <person name="Joshi V."/>
            <person name="Lee S."/>
            <person name="Lewis L.R."/>
            <person name="Nazareth L.V."/>
            <person name="Okwuonu G."/>
            <person name="Santibanez J."/>
            <person name="Warren W.C."/>
            <person name="Mardis E.R."/>
            <person name="Weinstock G.M."/>
            <person name="Wilson R.K."/>
            <person name="Delehaunty K."/>
            <person name="Dooling D."/>
            <person name="Fronik C."/>
            <person name="Fulton L."/>
            <person name="Fulton B."/>
            <person name="Graves T."/>
            <person name="Minx P."/>
            <person name="Sodergren E."/>
            <person name="Birney E."/>
            <person name="Margulies E.H."/>
            <person name="Herrero J."/>
            <person name="Green E.D."/>
            <person name="Haussler D."/>
            <person name="Siepel A."/>
            <person name="Goldman N."/>
            <person name="Pollard K.S."/>
            <person name="Pedersen J.S."/>
            <person name="Lander E.S."/>
            <person name="Kellis M."/>
        </authorList>
    </citation>
    <scope>NUCLEOTIDE SEQUENCE [LARGE SCALE GENOMIC DNA]</scope>
    <source>
        <strain evidence="3">2N</strain>
    </source>
</reference>
<feature type="region of interest" description="Disordered" evidence="1">
    <location>
        <begin position="926"/>
        <end position="959"/>
    </location>
</feature>
<dbReference type="PANTHER" id="PTHR21469">
    <property type="entry name" value="EXOPHILIN-5"/>
    <property type="match status" value="1"/>
</dbReference>
<feature type="region of interest" description="Disordered" evidence="1">
    <location>
        <begin position="981"/>
        <end position="1017"/>
    </location>
</feature>
<name>A0A286Y0M6_CAVPO</name>
<feature type="compositionally biased region" description="Polar residues" evidence="1">
    <location>
        <begin position="283"/>
        <end position="296"/>
    </location>
</feature>
<dbReference type="InParanoid" id="A0A286Y0M6"/>
<feature type="compositionally biased region" description="Low complexity" evidence="1">
    <location>
        <begin position="1852"/>
        <end position="1866"/>
    </location>
</feature>
<feature type="compositionally biased region" description="Polar residues" evidence="1">
    <location>
        <begin position="22"/>
        <end position="35"/>
    </location>
</feature>
<feature type="region of interest" description="Disordered" evidence="1">
    <location>
        <begin position="1453"/>
        <end position="1488"/>
    </location>
</feature>
<feature type="compositionally biased region" description="Polar residues" evidence="1">
    <location>
        <begin position="1304"/>
        <end position="1316"/>
    </location>
</feature>
<keyword evidence="3" id="KW-1185">Reference proteome</keyword>
<evidence type="ECO:0000256" key="1">
    <source>
        <dbReference type="SAM" id="MobiDB-lite"/>
    </source>
</evidence>
<dbReference type="eggNOG" id="ENOG502RVAY">
    <property type="taxonomic scope" value="Eukaryota"/>
</dbReference>
<feature type="region of interest" description="Disordered" evidence="1">
    <location>
        <begin position="1850"/>
        <end position="1913"/>
    </location>
</feature>
<accession>A0A286Y0M6</accession>
<feature type="compositionally biased region" description="Low complexity" evidence="1">
    <location>
        <begin position="1574"/>
        <end position="1592"/>
    </location>
</feature>
<organism evidence="2 3">
    <name type="scientific">Cavia porcellus</name>
    <name type="common">Guinea pig</name>
    <dbReference type="NCBI Taxonomy" id="10141"/>
    <lineage>
        <taxon>Eukaryota</taxon>
        <taxon>Metazoa</taxon>
        <taxon>Chordata</taxon>
        <taxon>Craniata</taxon>
        <taxon>Vertebrata</taxon>
        <taxon>Euteleostomi</taxon>
        <taxon>Mammalia</taxon>
        <taxon>Eutheria</taxon>
        <taxon>Euarchontoglires</taxon>
        <taxon>Glires</taxon>
        <taxon>Rodentia</taxon>
        <taxon>Hystricomorpha</taxon>
        <taxon>Caviidae</taxon>
        <taxon>Cavia</taxon>
    </lineage>
</organism>
<feature type="compositionally biased region" description="Polar residues" evidence="1">
    <location>
        <begin position="490"/>
        <end position="506"/>
    </location>
</feature>
<dbReference type="InterPro" id="IPR039916">
    <property type="entry name" value="EXPH5"/>
</dbReference>
<dbReference type="GO" id="GO:0071985">
    <property type="term" value="P:multivesicular body sorting pathway"/>
    <property type="evidence" value="ECO:0007669"/>
    <property type="project" value="Ensembl"/>
</dbReference>
<feature type="compositionally biased region" description="Polar residues" evidence="1">
    <location>
        <begin position="154"/>
        <end position="177"/>
    </location>
</feature>
<feature type="region of interest" description="Disordered" evidence="1">
    <location>
        <begin position="154"/>
        <end position="178"/>
    </location>
</feature>
<feature type="compositionally biased region" description="Polar residues" evidence="1">
    <location>
        <begin position="638"/>
        <end position="656"/>
    </location>
</feature>
<dbReference type="Proteomes" id="UP000005447">
    <property type="component" value="Unassembled WGS sequence"/>
</dbReference>
<feature type="compositionally biased region" description="Basic and acidic residues" evidence="1">
    <location>
        <begin position="697"/>
        <end position="728"/>
    </location>
</feature>
<feature type="region of interest" description="Disordered" evidence="1">
    <location>
        <begin position="1234"/>
        <end position="1282"/>
    </location>
</feature>
<dbReference type="GO" id="GO:0005768">
    <property type="term" value="C:endosome"/>
    <property type="evidence" value="ECO:0007669"/>
    <property type="project" value="Ensembl"/>
</dbReference>
<dbReference type="GO" id="GO:0045921">
    <property type="term" value="P:positive regulation of exocytosis"/>
    <property type="evidence" value="ECO:0007669"/>
    <property type="project" value="Ensembl"/>
</dbReference>
<reference evidence="2" key="3">
    <citation type="submission" date="2025-09" db="UniProtKB">
        <authorList>
            <consortium name="Ensembl"/>
        </authorList>
    </citation>
    <scope>IDENTIFICATION</scope>
    <source>
        <strain evidence="2">2N</strain>
    </source>
</reference>
<dbReference type="EMBL" id="AAKN02053844">
    <property type="status" value="NOT_ANNOTATED_CDS"/>
    <property type="molecule type" value="Genomic_DNA"/>
</dbReference>
<dbReference type="VEuPathDB" id="HostDB:ENSCPOG00000033722"/>
<dbReference type="GO" id="GO:0031267">
    <property type="term" value="F:small GTPase binding"/>
    <property type="evidence" value="ECO:0007669"/>
    <property type="project" value="Ensembl"/>
</dbReference>
<dbReference type="Bgee" id="ENSCPOG00000033722">
    <property type="expression patterns" value="Expressed in cerebellum and 9 other cell types or tissues"/>
</dbReference>
<feature type="region of interest" description="Disordered" evidence="1">
    <location>
        <begin position="1518"/>
        <end position="1543"/>
    </location>
</feature>
<gene>
    <name evidence="2" type="primary">EXPH5</name>
</gene>
<proteinExistence type="predicted"/>
<dbReference type="EMBL" id="AAKN02053843">
    <property type="status" value="NOT_ANNOTATED_CDS"/>
    <property type="molecule type" value="Genomic_DNA"/>
</dbReference>
<dbReference type="GO" id="GO:0003334">
    <property type="term" value="P:keratinocyte development"/>
    <property type="evidence" value="ECO:0007669"/>
    <property type="project" value="Ensembl"/>
</dbReference>
<dbReference type="GeneTree" id="ENSGT00390000011087"/>
<feature type="compositionally biased region" description="Basic and acidic residues" evidence="1">
    <location>
        <begin position="1077"/>
        <end position="1126"/>
    </location>
</feature>
<dbReference type="OMA" id="HKNRYNE"/>
<sequence>MFKQPLMYRLREEMAKNDPVELQTSRSNNVTNPKTPASVPSRLSFRSSFANLFSFRKFGRETVKLQSLGQKGCDGQVGPPVSMRETTVETEIYNSPLKNQPVDRAFVSEPATMKEGSGIPPPWNVSVLENELFQVLDDLDSTLAQEQSAISVNANMPHNYGPRTQFSHSYSTGSRHSNITRRHKNRYNETSNMSIYDILRPGAPREGFKTFFPRTKTIYDMYRTREPSVFKEDDDVLKNTFGSASLCFDSRPQSASAAKHFTARSLHFPATTQSKSRFIRPNYQQSPKRTPLSSIIWNRPDSSTDRQNQQAFLRTPAPMETDPVDQCGNPRYYQGTRRYELYHSQNVYQSIHLNAPMDNAMSPDTFENSENMPFYHQDNPFARSFFSSTFRQSREQQFGQNSFWGHQEEHFSWSDFHQGRKPFVYSNRDFEMISIEANSTPDAREHSDPLQHWEPFPPAYGTRVFRGQEEPHPWQSDFHTPPLESMEIPNSNENKSTPHFGTQNIYPRTGPHYGIKSGGLEHQQDSSAVEVHVPKDPYSSRVSQTLAVSSKTSFPQIPDVRGNLQSPSSLKSTITLQKVIPNKPDALSVGSHTEVTVTHGKSTDPPAPAETQLTRLVTEMNNETESTIFVLEDKQQSKMDQTAVTGEMPQPSSQTDRQTDPFPDYQNPLSQEPTKNDRLNFNASTTVCSEGSPRGFARKDASKMCISYRDKPNKLKKDRSSPGNRKLDSAPSLLFTQKSRIAPSFPNPEQSCGQELKGSNEDIPDIINNNRWHSEPLDSPNTEFPEEPASSDPEGVHSSTAPAADCNKLVARHSVSCDSLDLSDVPPDSSPSSDASLDALVIPSTEVFSRKSPSDKEPSMGERGNKGSAGKNQNNLAAVSLANPKSHDSHTPGNDAACDVSTGHFYSPFKSRRGKGKIRRRISYIEKLSKTESTPGSTTEGSSLMEENQSKSKPSELSSTYCTLPRKSASCLIHGRQPGSKITATSVRNGPPPFQTKNNRDGPVGKYTSSEFSPSSPEAMRQCSKVVSDAALVASKATATTAGVKVIRPASVRKGPLPFLIQRAMSCPSEELCASPGREESPVPDREVSAVTPRPRETVIHPLESHSSIRGDPKGFPQEHTEKNDEISASGTSIFTLSDEDPSWAEVSEKESGKTLRKLKTTSTFSVSGDEDNVKCLEVVSIYYTLPRKPSKKFCELLQQYIQNTNSLTESLQAETETLSNASVENKVNYPLQTQSGTSASEDLKRPVCSTQPHLSPATDSVAAFPPPNRESSGPASQEMACAGADVSLHKGESKTRVMSSHNLANTLPGIPQSQKETGETGKSETLRTSFMLQDKSATGEKSQGCQQSADAGNSGLSGLTVHSEDNNESSQTGKCSGECVASGTAVVSTERGNWPQKDHTAQGIDDSSSGSQPRDIREKTGRECQTLTDKTLSDSESQTVVLAPALHELQFVDKTQSREPDFKSLQSESRQLPQGSQEVNVTESQKVQGGIQMLARDQSLRAGGNNKHNTNLRDLEKEENTSSITRLPTKSKASRKFPAKDLSPQRPVATIFSKSGIKSDFGHLFPGSQEYNSLAPEPAPESTEPTEESSLGNNGVNMEATEIPSRETYRNSCNQKSNGISKPHQDELNNVSESPPKHEHFKSATVGEERESEIPAQFTFTSLRDAGSSDHQRLSPSSPLAPTQKSPVSVLPSSCQQQQGRDLSLEWEPEPHLYRSKSLKSINVHSDLLCKSHPPKVRGRHFSERTSTASALSQLSLADELSPSSGHSRRFKSFSELPYCDGNESWTLYSSKEKTGPKSASSISRPIDYGIFGKEQQLAFLENVKRSLTQGRLWKPSFLKNPGFLKDDVVSSSNPSESLSSNSASRQVPEDSSSPNEPLNIYEEDPLDSDCDTDTTTDNEYYLNENDKESEL</sequence>
<reference evidence="2" key="2">
    <citation type="submission" date="2025-08" db="UniProtKB">
        <authorList>
            <consortium name="Ensembl"/>
        </authorList>
    </citation>
    <scope>IDENTIFICATION</scope>
    <source>
        <strain evidence="2">2N</strain>
    </source>
</reference>
<dbReference type="FunCoup" id="A0A286Y0M6">
    <property type="interactions" value="142"/>
</dbReference>
<feature type="region of interest" description="Disordered" evidence="1">
    <location>
        <begin position="283"/>
        <end position="304"/>
    </location>
</feature>
<feature type="compositionally biased region" description="Polar residues" evidence="1">
    <location>
        <begin position="1327"/>
        <end position="1358"/>
    </location>
</feature>
<dbReference type="EMBL" id="AAKN02053842">
    <property type="status" value="NOT_ANNOTATED_CDS"/>
    <property type="molecule type" value="Genomic_DNA"/>
</dbReference>
<dbReference type="Ensembl" id="ENSCPOT00000044953.1">
    <property type="protein sequence ID" value="ENSCPOP00000031366.1"/>
    <property type="gene ID" value="ENSCPOG00000033722.1"/>
</dbReference>
<feature type="region of interest" description="Disordered" evidence="1">
    <location>
        <begin position="1564"/>
        <end position="1710"/>
    </location>
</feature>
<feature type="compositionally biased region" description="Polar residues" evidence="1">
    <location>
        <begin position="1127"/>
        <end position="1136"/>
    </location>
</feature>
<feature type="compositionally biased region" description="Polar residues" evidence="1">
    <location>
        <begin position="1675"/>
        <end position="1702"/>
    </location>
</feature>
<feature type="compositionally biased region" description="Polar residues" evidence="1">
    <location>
        <begin position="1465"/>
        <end position="1488"/>
    </location>
</feature>
<feature type="region of interest" description="Disordered" evidence="1">
    <location>
        <begin position="1304"/>
        <end position="1425"/>
    </location>
</feature>
<feature type="compositionally biased region" description="Polar residues" evidence="1">
    <location>
        <begin position="1007"/>
        <end position="1016"/>
    </location>
</feature>
<feature type="region of interest" description="Disordered" evidence="1">
    <location>
        <begin position="14"/>
        <end position="40"/>
    </location>
</feature>
<feature type="compositionally biased region" description="Low complexity" evidence="1">
    <location>
        <begin position="931"/>
        <end position="943"/>
    </location>
</feature>
<feature type="compositionally biased region" description="Polar residues" evidence="1">
    <location>
        <begin position="667"/>
        <end position="689"/>
    </location>
</feature>
<feature type="region of interest" description="Disordered" evidence="1">
    <location>
        <begin position="490"/>
        <end position="509"/>
    </location>
</feature>
<feature type="compositionally biased region" description="Polar residues" evidence="1">
    <location>
        <begin position="1611"/>
        <end position="1621"/>
    </location>
</feature>
<feature type="region of interest" description="Disordered" evidence="1">
    <location>
        <begin position="822"/>
        <end position="904"/>
    </location>
</feature>
<feature type="compositionally biased region" description="Basic and acidic residues" evidence="1">
    <location>
        <begin position="1636"/>
        <end position="1654"/>
    </location>
</feature>
<feature type="compositionally biased region" description="Acidic residues" evidence="1">
    <location>
        <begin position="1883"/>
        <end position="1898"/>
    </location>
</feature>
<feature type="compositionally biased region" description="Basic and acidic residues" evidence="1">
    <location>
        <begin position="848"/>
        <end position="865"/>
    </location>
</feature>
<evidence type="ECO:0000313" key="2">
    <source>
        <dbReference type="Ensembl" id="ENSCPOP00000031366.1"/>
    </source>
</evidence>